<organism evidence="2 3">
    <name type="scientific">Hymenobacter rigui</name>
    <dbReference type="NCBI Taxonomy" id="334424"/>
    <lineage>
        <taxon>Bacteria</taxon>
        <taxon>Pseudomonadati</taxon>
        <taxon>Bacteroidota</taxon>
        <taxon>Cytophagia</taxon>
        <taxon>Cytophagales</taxon>
        <taxon>Hymenobacteraceae</taxon>
        <taxon>Hymenobacter</taxon>
    </lineage>
</organism>
<dbReference type="AlphaFoldDB" id="A0A3R9P3F5"/>
<feature type="signal peptide" evidence="1">
    <location>
        <begin position="1"/>
        <end position="20"/>
    </location>
</feature>
<keyword evidence="1" id="KW-0732">Signal</keyword>
<comment type="caution">
    <text evidence="2">The sequence shown here is derived from an EMBL/GenBank/DDBJ whole genome shotgun (WGS) entry which is preliminary data.</text>
</comment>
<gene>
    <name evidence="2" type="ORF">EI291_07335</name>
</gene>
<dbReference type="EMBL" id="RWIT01000003">
    <property type="protein sequence ID" value="RSK49303.1"/>
    <property type="molecule type" value="Genomic_DNA"/>
</dbReference>
<dbReference type="OrthoDB" id="887286at2"/>
<reference evidence="2 3" key="1">
    <citation type="submission" date="2018-12" db="EMBL/GenBank/DDBJ databases">
        <authorList>
            <person name="Feng G."/>
            <person name="Zhu H."/>
        </authorList>
    </citation>
    <scope>NUCLEOTIDE SEQUENCE [LARGE SCALE GENOMIC DNA]</scope>
    <source>
        <strain evidence="2 3">KCTC 12533</strain>
    </source>
</reference>
<evidence type="ECO:0000313" key="3">
    <source>
        <dbReference type="Proteomes" id="UP000273500"/>
    </source>
</evidence>
<evidence type="ECO:0000256" key="1">
    <source>
        <dbReference type="SAM" id="SignalP"/>
    </source>
</evidence>
<evidence type="ECO:0000313" key="2">
    <source>
        <dbReference type="EMBL" id="RSK49303.1"/>
    </source>
</evidence>
<accession>A0A3R9P3F5</accession>
<proteinExistence type="predicted"/>
<protein>
    <submittedName>
        <fullName evidence="2">Uncharacterized protein</fullName>
    </submittedName>
</protein>
<keyword evidence="3" id="KW-1185">Reference proteome</keyword>
<dbReference type="RefSeq" id="WP_125419162.1">
    <property type="nucleotide sequence ID" value="NZ_RWIT01000003.1"/>
</dbReference>
<name>A0A3R9P3F5_9BACT</name>
<sequence>MKKIFHSLLMVCALTVNALAATYPVHRRMMKLPKMTKPRAQQDAELSRRSLQLTCYLVDMLRLTGKQAAEVRRATLLELQQGGPASKQAIATYNAALWRVLTFGQYSTFRWLEERQPVSNMLQNPFADESARR</sequence>
<dbReference type="Proteomes" id="UP000273500">
    <property type="component" value="Unassembled WGS sequence"/>
</dbReference>
<feature type="chain" id="PRO_5018679642" evidence="1">
    <location>
        <begin position="21"/>
        <end position="133"/>
    </location>
</feature>